<dbReference type="Pfam" id="PF14693">
    <property type="entry name" value="Ribosomal_TL5_C"/>
    <property type="match status" value="1"/>
</dbReference>
<dbReference type="AlphaFoldDB" id="A0A1L7CL12"/>
<dbReference type="HAMAP" id="MF_01334">
    <property type="entry name" value="Ribosomal_bL25_CTC"/>
    <property type="match status" value="1"/>
</dbReference>
<dbReference type="InterPro" id="IPR020057">
    <property type="entry name" value="Ribosomal_bL25_b-dom"/>
</dbReference>
<dbReference type="PANTHER" id="PTHR33284:SF1">
    <property type="entry name" value="RIBOSOMAL PROTEIN L25_GLN-TRNA SYNTHETASE, ANTI-CODON-BINDING DOMAIN-CONTAINING PROTEIN"/>
    <property type="match status" value="1"/>
</dbReference>
<protein>
    <recommendedName>
        <fullName evidence="5">Large ribosomal subunit protein bL25</fullName>
    </recommendedName>
    <alternativeName>
        <fullName evidence="5">General stress protein CTC</fullName>
    </alternativeName>
</protein>
<reference evidence="9 11" key="1">
    <citation type="submission" date="2014-08" db="EMBL/GenBank/DDBJ databases">
        <title>Complete genome sequence of Corynebacterium flavescens OJ8(T)(=DSM 20296(T)), isolated from cheese.</title>
        <authorList>
            <person name="Ruckert C."/>
            <person name="Albersmeier A."/>
            <person name="Winkler A."/>
            <person name="Kalinowski J."/>
        </authorList>
    </citation>
    <scope>NUCLEOTIDE SEQUENCE [LARGE SCALE GENOMIC DNA]</scope>
    <source>
        <strain evidence="9 11">OJ8</strain>
    </source>
</reference>
<dbReference type="InterPro" id="IPR020930">
    <property type="entry name" value="Ribosomal_uL5_bac-type"/>
</dbReference>
<dbReference type="Gene3D" id="2.40.240.10">
    <property type="entry name" value="Ribosomal Protein L25, Chain P"/>
    <property type="match status" value="1"/>
</dbReference>
<comment type="function">
    <text evidence="5">This is one of the proteins that binds to the 5S RNA in the ribosome where it forms part of the central protuberance.</text>
</comment>
<comment type="subunit">
    <text evidence="5">Part of the 50S ribosomal subunit; part of the 5S rRNA/L5/L18/L25 subcomplex. Contacts the 5S rRNA. Binds to the 5S rRNA independently of L5 and L18.</text>
</comment>
<evidence type="ECO:0000256" key="1">
    <source>
        <dbReference type="ARBA" id="ARBA00022730"/>
    </source>
</evidence>
<evidence type="ECO:0000256" key="5">
    <source>
        <dbReference type="HAMAP-Rule" id="MF_01334"/>
    </source>
</evidence>
<dbReference type="RefSeq" id="WP_075729499.1">
    <property type="nucleotide sequence ID" value="NZ_BJNB01000024.1"/>
</dbReference>
<dbReference type="GeneID" id="82879966"/>
<comment type="similarity">
    <text evidence="5">Belongs to the bacterial ribosomal protein bL25 family. CTC subfamily.</text>
</comment>
<dbReference type="STRING" id="28028.CFLV_04455"/>
<dbReference type="GO" id="GO:0006412">
    <property type="term" value="P:translation"/>
    <property type="evidence" value="ECO:0007669"/>
    <property type="project" value="UniProtKB-UniRule"/>
</dbReference>
<evidence type="ECO:0000259" key="7">
    <source>
        <dbReference type="Pfam" id="PF01386"/>
    </source>
</evidence>
<dbReference type="NCBIfam" id="TIGR00731">
    <property type="entry name" value="bL25_bact_ctc"/>
    <property type="match status" value="1"/>
</dbReference>
<dbReference type="Proteomes" id="UP000185479">
    <property type="component" value="Chromosome"/>
</dbReference>
<proteinExistence type="inferred from homology"/>
<feature type="domain" description="Large ribosomal subunit protein bL25 beta" evidence="8">
    <location>
        <begin position="101"/>
        <end position="180"/>
    </location>
</feature>
<dbReference type="Pfam" id="PF01386">
    <property type="entry name" value="Ribosomal_L25p"/>
    <property type="match status" value="1"/>
</dbReference>
<evidence type="ECO:0000256" key="3">
    <source>
        <dbReference type="ARBA" id="ARBA00022980"/>
    </source>
</evidence>
<reference evidence="10 12" key="2">
    <citation type="submission" date="2019-06" db="EMBL/GenBank/DDBJ databases">
        <title>Whole genome shotgun sequence of Corynebacterium flavescens NBRC 14136.</title>
        <authorList>
            <person name="Hosoyama A."/>
            <person name="Uohara A."/>
            <person name="Ohji S."/>
            <person name="Ichikawa N."/>
        </authorList>
    </citation>
    <scope>NUCLEOTIDE SEQUENCE [LARGE SCALE GENOMIC DNA]</scope>
    <source>
        <strain evidence="10 12">NBRC 14136</strain>
    </source>
</reference>
<evidence type="ECO:0000313" key="12">
    <source>
        <dbReference type="Proteomes" id="UP000315353"/>
    </source>
</evidence>
<evidence type="ECO:0000259" key="8">
    <source>
        <dbReference type="Pfam" id="PF14693"/>
    </source>
</evidence>
<evidence type="ECO:0000256" key="4">
    <source>
        <dbReference type="ARBA" id="ARBA00023274"/>
    </source>
</evidence>
<keyword evidence="1 5" id="KW-0699">rRNA-binding</keyword>
<dbReference type="InterPro" id="IPR029751">
    <property type="entry name" value="Ribosomal_L25_dom"/>
</dbReference>
<dbReference type="EMBL" id="CP009246">
    <property type="protein sequence ID" value="APT86509.1"/>
    <property type="molecule type" value="Genomic_DNA"/>
</dbReference>
<dbReference type="PANTHER" id="PTHR33284">
    <property type="entry name" value="RIBOSOMAL PROTEIN L25/GLN-TRNA SYNTHETASE, ANTI-CODON-BINDING DOMAIN-CONTAINING PROTEIN"/>
    <property type="match status" value="1"/>
</dbReference>
<dbReference type="InterPro" id="IPR001021">
    <property type="entry name" value="Ribosomal_bL25_long"/>
</dbReference>
<evidence type="ECO:0000256" key="6">
    <source>
        <dbReference type="SAM" id="MobiDB-lite"/>
    </source>
</evidence>
<evidence type="ECO:0000313" key="9">
    <source>
        <dbReference type="EMBL" id="APT86509.1"/>
    </source>
</evidence>
<name>A0A1L7CL12_CORFL</name>
<evidence type="ECO:0000313" key="10">
    <source>
        <dbReference type="EMBL" id="GEB98094.1"/>
    </source>
</evidence>
<keyword evidence="3 5" id="KW-0689">Ribosomal protein</keyword>
<feature type="compositionally biased region" description="Acidic residues" evidence="6">
    <location>
        <begin position="204"/>
        <end position="214"/>
    </location>
</feature>
<dbReference type="InterPro" id="IPR020056">
    <property type="entry name" value="Rbsml_bL25/Gln-tRNA_synth_N"/>
</dbReference>
<dbReference type="InterPro" id="IPR011035">
    <property type="entry name" value="Ribosomal_bL25/Gln-tRNA_synth"/>
</dbReference>
<dbReference type="OrthoDB" id="5242980at2"/>
<organism evidence="9 11">
    <name type="scientific">Corynebacterium flavescens</name>
    <dbReference type="NCBI Taxonomy" id="28028"/>
    <lineage>
        <taxon>Bacteria</taxon>
        <taxon>Bacillati</taxon>
        <taxon>Actinomycetota</taxon>
        <taxon>Actinomycetes</taxon>
        <taxon>Mycobacteriales</taxon>
        <taxon>Corynebacteriaceae</taxon>
        <taxon>Corynebacterium</taxon>
    </lineage>
</organism>
<dbReference type="GO" id="GO:0008097">
    <property type="term" value="F:5S rRNA binding"/>
    <property type="evidence" value="ECO:0007669"/>
    <property type="project" value="InterPro"/>
</dbReference>
<feature type="compositionally biased region" description="Acidic residues" evidence="6">
    <location>
        <begin position="185"/>
        <end position="197"/>
    </location>
</feature>
<dbReference type="KEGG" id="cfc:CFLV_04455"/>
<dbReference type="EMBL" id="BJNB01000024">
    <property type="protein sequence ID" value="GEB98094.1"/>
    <property type="molecule type" value="Genomic_DNA"/>
</dbReference>
<feature type="region of interest" description="Disordered" evidence="6">
    <location>
        <begin position="185"/>
        <end position="214"/>
    </location>
</feature>
<gene>
    <name evidence="5 10" type="primary">rplY</name>
    <name evidence="5" type="synonym">ctc</name>
    <name evidence="10" type="ORF">CFL01nite_15890</name>
    <name evidence="9" type="ORF">CFLV_04455</name>
</gene>
<evidence type="ECO:0000313" key="11">
    <source>
        <dbReference type="Proteomes" id="UP000185479"/>
    </source>
</evidence>
<sequence length="214" mass="23188">MAEREIIKAEVRNEFGKGFARRLRQQKRVPGVIYGNKQDPMHFSVALLEIQSLVRNHGVNAVLELELEGEQHLAMVKHVDQNVLTFDIDHIDLLAIKRGEKVEVEVPVTIEGEPEPGTMYLQDASEILVESDVLSIPEEIVLSIEGLGEGTVITAGELVMPEGTTLVADPETAIVSINLPEVDEELEEAAEAAEEGGAEAGAESSEDAAAEGEE</sequence>
<feature type="domain" description="Large ribosomal subunit protein bL25 L25" evidence="7">
    <location>
        <begin position="7"/>
        <end position="93"/>
    </location>
</feature>
<keyword evidence="2 5" id="KW-0694">RNA-binding</keyword>
<dbReference type="CDD" id="cd00495">
    <property type="entry name" value="Ribosomal_L25_TL5_CTC"/>
    <property type="match status" value="1"/>
</dbReference>
<accession>A0A1L7CL12</accession>
<dbReference type="GO" id="GO:0022625">
    <property type="term" value="C:cytosolic large ribosomal subunit"/>
    <property type="evidence" value="ECO:0007669"/>
    <property type="project" value="TreeGrafter"/>
</dbReference>
<dbReference type="SUPFAM" id="SSF50715">
    <property type="entry name" value="Ribosomal protein L25-like"/>
    <property type="match status" value="1"/>
</dbReference>
<keyword evidence="4 5" id="KW-0687">Ribonucleoprotein</keyword>
<dbReference type="Proteomes" id="UP000315353">
    <property type="component" value="Unassembled WGS sequence"/>
</dbReference>
<dbReference type="Gene3D" id="2.170.120.20">
    <property type="entry name" value="Ribosomal protein L25, beta domain"/>
    <property type="match status" value="1"/>
</dbReference>
<dbReference type="NCBIfam" id="NF004131">
    <property type="entry name" value="PRK05618.2-1"/>
    <property type="match status" value="1"/>
</dbReference>
<keyword evidence="11" id="KW-1185">Reference proteome</keyword>
<dbReference type="InterPro" id="IPR037121">
    <property type="entry name" value="Ribosomal_bL25_C"/>
</dbReference>
<evidence type="ECO:0000256" key="2">
    <source>
        <dbReference type="ARBA" id="ARBA00022884"/>
    </source>
</evidence>
<dbReference type="GO" id="GO:0003735">
    <property type="term" value="F:structural constituent of ribosome"/>
    <property type="evidence" value="ECO:0007669"/>
    <property type="project" value="InterPro"/>
</dbReference>